<dbReference type="Pfam" id="PF01965">
    <property type="entry name" value="DJ-1_PfpI"/>
    <property type="match status" value="1"/>
</dbReference>
<evidence type="ECO:0000313" key="4">
    <source>
        <dbReference type="Proteomes" id="UP000282388"/>
    </source>
</evidence>
<comment type="caution">
    <text evidence="3">The sequence shown here is derived from an EMBL/GenBank/DDBJ whole genome shotgun (WGS) entry which is preliminary data.</text>
</comment>
<proteinExistence type="inferred from homology"/>
<dbReference type="SUPFAM" id="SSF52317">
    <property type="entry name" value="Class I glutamine amidotransferase-like"/>
    <property type="match status" value="1"/>
</dbReference>
<organism evidence="3 4">
    <name type="scientific">Acinetobacter tianfuensis</name>
    <dbReference type="NCBI Taxonomy" id="2419603"/>
    <lineage>
        <taxon>Bacteria</taxon>
        <taxon>Pseudomonadati</taxon>
        <taxon>Pseudomonadota</taxon>
        <taxon>Gammaproteobacteria</taxon>
        <taxon>Moraxellales</taxon>
        <taxon>Moraxellaceae</taxon>
        <taxon>Acinetobacter</taxon>
    </lineage>
</organism>
<dbReference type="EMBL" id="RAXV01000018">
    <property type="protein sequence ID" value="RKG31063.1"/>
    <property type="molecule type" value="Genomic_DNA"/>
</dbReference>
<dbReference type="OrthoDB" id="9792284at2"/>
<name>A0A3A8ERM4_9GAMM</name>
<comment type="similarity">
    <text evidence="1">Belongs to the peptidase C56 family.</text>
</comment>
<keyword evidence="3" id="KW-0645">Protease</keyword>
<dbReference type="InterPro" id="IPR002818">
    <property type="entry name" value="DJ-1/PfpI"/>
</dbReference>
<dbReference type="PANTHER" id="PTHR42733">
    <property type="entry name" value="DJ-1 PROTEIN"/>
    <property type="match status" value="1"/>
</dbReference>
<dbReference type="GO" id="GO:0006508">
    <property type="term" value="P:proteolysis"/>
    <property type="evidence" value="ECO:0007669"/>
    <property type="project" value="UniProtKB-KW"/>
</dbReference>
<gene>
    <name evidence="3" type="ORF">D7V32_09260</name>
</gene>
<reference evidence="3 4" key="1">
    <citation type="submission" date="2018-09" db="EMBL/GenBank/DDBJ databases">
        <title>The draft genome of Acinetobacter spp. strains.</title>
        <authorList>
            <person name="Qin J."/>
            <person name="Feng Y."/>
            <person name="Zong Z."/>
        </authorList>
    </citation>
    <scope>NUCLEOTIDE SEQUENCE [LARGE SCALE GENOMIC DNA]</scope>
    <source>
        <strain evidence="3 4">WCHAc060012</strain>
    </source>
</reference>
<dbReference type="InterPro" id="IPR029062">
    <property type="entry name" value="Class_I_gatase-like"/>
</dbReference>
<dbReference type="Proteomes" id="UP000282388">
    <property type="component" value="Unassembled WGS sequence"/>
</dbReference>
<evidence type="ECO:0000259" key="2">
    <source>
        <dbReference type="Pfam" id="PF01965"/>
    </source>
</evidence>
<dbReference type="GO" id="GO:0008233">
    <property type="term" value="F:peptidase activity"/>
    <property type="evidence" value="ECO:0007669"/>
    <property type="project" value="UniProtKB-KW"/>
</dbReference>
<dbReference type="AlphaFoldDB" id="A0A3A8ERM4"/>
<dbReference type="InterPro" id="IPR006286">
    <property type="entry name" value="C56_PfpI-like"/>
</dbReference>
<protein>
    <submittedName>
        <fullName evidence="3">DJ-1/PfpI/YhbO family deglycase/protease</fullName>
    </submittedName>
</protein>
<dbReference type="PANTHER" id="PTHR42733:SF2">
    <property type="entry name" value="DJ-1_THIJ_PFPI FAMILY PROTEIN"/>
    <property type="match status" value="1"/>
</dbReference>
<evidence type="ECO:0000313" key="3">
    <source>
        <dbReference type="EMBL" id="RKG31063.1"/>
    </source>
</evidence>
<accession>A0A3A8ERM4</accession>
<evidence type="ECO:0000256" key="1">
    <source>
        <dbReference type="ARBA" id="ARBA00008542"/>
    </source>
</evidence>
<feature type="domain" description="DJ-1/PfpI" evidence="2">
    <location>
        <begin position="3"/>
        <end position="167"/>
    </location>
</feature>
<dbReference type="Gene3D" id="3.40.50.880">
    <property type="match status" value="1"/>
</dbReference>
<dbReference type="NCBIfam" id="TIGR01382">
    <property type="entry name" value="PfpI"/>
    <property type="match status" value="1"/>
</dbReference>
<keyword evidence="4" id="KW-1185">Reference proteome</keyword>
<dbReference type="PROSITE" id="PS51276">
    <property type="entry name" value="PEPTIDASE_C56_PFPI"/>
    <property type="match status" value="1"/>
</dbReference>
<sequence>MRKKIAVLITHNFEDLEYTEPVEAFRAARHCISNIEHRAGNIVYGKRRTHAVTIDQSIDCISVHDFDALLIAGGDSPELLRNDARYVNFVRNFAGAYKPIMCSCHGAKLLINAQVVKGRRMTSSEMMMLELQNAGAVYFDTPVVNDNNLYITSRMLHDLPEFIKETLHVLKQ</sequence>
<keyword evidence="3" id="KW-0378">Hydrolase</keyword>
<dbReference type="RefSeq" id="WP_120402602.1">
    <property type="nucleotide sequence ID" value="NZ_RAXV01000018.1"/>
</dbReference>